<dbReference type="PROSITE" id="PS00434">
    <property type="entry name" value="HSF_DOMAIN"/>
    <property type="match status" value="1"/>
</dbReference>
<dbReference type="PANTHER" id="PTHR10015:SF334">
    <property type="entry name" value="HEAT STRESS TRANSCRIPTION FACTOR A-6B"/>
    <property type="match status" value="1"/>
</dbReference>
<evidence type="ECO:0000313" key="10">
    <source>
        <dbReference type="EMBL" id="KAK4258008.1"/>
    </source>
</evidence>
<keyword evidence="6" id="KW-0804">Transcription</keyword>
<dbReference type="AlphaFoldDB" id="A0AAE1MD42"/>
<evidence type="ECO:0000256" key="5">
    <source>
        <dbReference type="ARBA" id="ARBA00023125"/>
    </source>
</evidence>
<keyword evidence="4" id="KW-0346">Stress response</keyword>
<feature type="domain" description="HSF-type DNA-binding" evidence="9">
    <location>
        <begin position="74"/>
        <end position="98"/>
    </location>
</feature>
<reference evidence="10" key="1">
    <citation type="submission" date="2023-10" db="EMBL/GenBank/DDBJ databases">
        <title>Chromosome-level genome of the transformable northern wattle, Acacia crassicarpa.</title>
        <authorList>
            <person name="Massaro I."/>
            <person name="Sinha N.R."/>
            <person name="Poethig S."/>
            <person name="Leichty A.R."/>
        </authorList>
    </citation>
    <scope>NUCLEOTIDE SEQUENCE</scope>
    <source>
        <strain evidence="10">Acra3RX</strain>
        <tissue evidence="10">Leaf</tissue>
    </source>
</reference>
<dbReference type="InterPro" id="IPR000232">
    <property type="entry name" value="HSF_DNA-bd"/>
</dbReference>
<evidence type="ECO:0000256" key="8">
    <source>
        <dbReference type="ARBA" id="ARBA00061350"/>
    </source>
</evidence>
<evidence type="ECO:0000256" key="4">
    <source>
        <dbReference type="ARBA" id="ARBA00023016"/>
    </source>
</evidence>
<evidence type="ECO:0000259" key="9">
    <source>
        <dbReference type="PROSITE" id="PS00434"/>
    </source>
</evidence>
<evidence type="ECO:0000256" key="1">
    <source>
        <dbReference type="ARBA" id="ARBA00004123"/>
    </source>
</evidence>
<dbReference type="Gene3D" id="1.10.10.10">
    <property type="entry name" value="Winged helix-like DNA-binding domain superfamily/Winged helix DNA-binding domain"/>
    <property type="match status" value="1"/>
</dbReference>
<dbReference type="PANTHER" id="PTHR10015">
    <property type="entry name" value="HEAT SHOCK TRANSCRIPTION FACTOR"/>
    <property type="match status" value="1"/>
</dbReference>
<dbReference type="GO" id="GO:0005634">
    <property type="term" value="C:nucleus"/>
    <property type="evidence" value="ECO:0007669"/>
    <property type="project" value="UniProtKB-SubCell"/>
</dbReference>
<keyword evidence="5" id="KW-0238">DNA-binding</keyword>
<dbReference type="Proteomes" id="UP001293593">
    <property type="component" value="Unassembled WGS sequence"/>
</dbReference>
<sequence>MNRVVKEEIIMEATATAAAAPQPMEGLHEAGPPPFLTKTYDIVDDVSTNHIVSWSRGNNSFVVWDPQSFSMSLLPRFFKHSNFSSFVRQLNTYGFRKVDPDRWEFANEGFLRGQKHLLKNIRRKKTTQQQQQQHHKQHDHQALDSCVELGQFGLDGEVNRLRRDKQVLMLELVKLRQQQHNTKTYLQQMEGRLKRTEQKQQQMMNFLARAMQNPNFVQQLVQQKEWKKELEEAISKKRRTIDQGPSSHNNNNVDELLVGQLDCSELVEILEPNNNIAAAAGDLDLIGKLEEEDEHHNEVIQSINREKEITNDDEVFWQDLLNEDVEEVVRGFEDDDGEDVDELAEELGYLASNSPYHHQ</sequence>
<evidence type="ECO:0000313" key="11">
    <source>
        <dbReference type="Proteomes" id="UP001293593"/>
    </source>
</evidence>
<dbReference type="EMBL" id="JAWXYG010000012">
    <property type="protein sequence ID" value="KAK4258008.1"/>
    <property type="molecule type" value="Genomic_DNA"/>
</dbReference>
<dbReference type="FunFam" id="1.10.10.10:FF:000057">
    <property type="entry name" value="Heat shock transcription factor 1"/>
    <property type="match status" value="1"/>
</dbReference>
<name>A0AAE1MD42_9FABA</name>
<proteinExistence type="inferred from homology"/>
<dbReference type="InterPro" id="IPR036390">
    <property type="entry name" value="WH_DNA-bd_sf"/>
</dbReference>
<comment type="similarity">
    <text evidence="8">Belongs to the HSF family. Class A subfamily.</text>
</comment>
<dbReference type="PRINTS" id="PR00056">
    <property type="entry name" value="HSFDOMAIN"/>
</dbReference>
<comment type="caution">
    <text evidence="10">The sequence shown here is derived from an EMBL/GenBank/DDBJ whole genome shotgun (WGS) entry which is preliminary data.</text>
</comment>
<dbReference type="InterPro" id="IPR036388">
    <property type="entry name" value="WH-like_DNA-bd_sf"/>
</dbReference>
<gene>
    <name evidence="10" type="ORF">QN277_007522</name>
</gene>
<keyword evidence="7" id="KW-0539">Nucleus</keyword>
<evidence type="ECO:0000256" key="6">
    <source>
        <dbReference type="ARBA" id="ARBA00023163"/>
    </source>
</evidence>
<evidence type="ECO:0000256" key="3">
    <source>
        <dbReference type="ARBA" id="ARBA00023015"/>
    </source>
</evidence>
<keyword evidence="3" id="KW-0805">Transcription regulation</keyword>
<protein>
    <recommendedName>
        <fullName evidence="9">HSF-type DNA-binding domain-containing protein</fullName>
    </recommendedName>
</protein>
<organism evidence="10 11">
    <name type="scientific">Acacia crassicarpa</name>
    <name type="common">northern wattle</name>
    <dbReference type="NCBI Taxonomy" id="499986"/>
    <lineage>
        <taxon>Eukaryota</taxon>
        <taxon>Viridiplantae</taxon>
        <taxon>Streptophyta</taxon>
        <taxon>Embryophyta</taxon>
        <taxon>Tracheophyta</taxon>
        <taxon>Spermatophyta</taxon>
        <taxon>Magnoliopsida</taxon>
        <taxon>eudicotyledons</taxon>
        <taxon>Gunneridae</taxon>
        <taxon>Pentapetalae</taxon>
        <taxon>rosids</taxon>
        <taxon>fabids</taxon>
        <taxon>Fabales</taxon>
        <taxon>Fabaceae</taxon>
        <taxon>Caesalpinioideae</taxon>
        <taxon>mimosoid clade</taxon>
        <taxon>Acacieae</taxon>
        <taxon>Acacia</taxon>
    </lineage>
</organism>
<accession>A0AAE1MD42</accession>
<comment type="subcellular location">
    <subcellularLocation>
        <location evidence="1">Nucleus</location>
    </subcellularLocation>
</comment>
<dbReference type="GO" id="GO:0000978">
    <property type="term" value="F:RNA polymerase II cis-regulatory region sequence-specific DNA binding"/>
    <property type="evidence" value="ECO:0007669"/>
    <property type="project" value="TreeGrafter"/>
</dbReference>
<evidence type="ECO:0000256" key="2">
    <source>
        <dbReference type="ARBA" id="ARBA00022553"/>
    </source>
</evidence>
<keyword evidence="2" id="KW-0597">Phosphoprotein</keyword>
<keyword evidence="11" id="KW-1185">Reference proteome</keyword>
<evidence type="ECO:0000256" key="7">
    <source>
        <dbReference type="ARBA" id="ARBA00023242"/>
    </source>
</evidence>
<dbReference type="SMART" id="SM00415">
    <property type="entry name" value="HSF"/>
    <property type="match status" value="1"/>
</dbReference>
<dbReference type="GO" id="GO:0003700">
    <property type="term" value="F:DNA-binding transcription factor activity"/>
    <property type="evidence" value="ECO:0007669"/>
    <property type="project" value="InterPro"/>
</dbReference>
<dbReference type="Pfam" id="PF00447">
    <property type="entry name" value="HSF_DNA-bind"/>
    <property type="match status" value="1"/>
</dbReference>
<dbReference type="GO" id="GO:0006357">
    <property type="term" value="P:regulation of transcription by RNA polymerase II"/>
    <property type="evidence" value="ECO:0007669"/>
    <property type="project" value="TreeGrafter"/>
</dbReference>
<dbReference type="GO" id="GO:0034605">
    <property type="term" value="P:cellular response to heat"/>
    <property type="evidence" value="ECO:0007669"/>
    <property type="project" value="TreeGrafter"/>
</dbReference>
<dbReference type="SUPFAM" id="SSF46785">
    <property type="entry name" value="Winged helix' DNA-binding domain"/>
    <property type="match status" value="1"/>
</dbReference>